<dbReference type="Proteomes" id="UP000030748">
    <property type="component" value="Unassembled WGS sequence"/>
</dbReference>
<gene>
    <name evidence="3" type="ORF">MIMGU_mgv1a010226mg</name>
</gene>
<dbReference type="SUPFAM" id="SSF51735">
    <property type="entry name" value="NAD(P)-binding Rossmann-fold domains"/>
    <property type="match status" value="1"/>
</dbReference>
<dbReference type="FunFam" id="3.40.50.720:FF:000084">
    <property type="entry name" value="Short-chain dehydrogenase reductase"/>
    <property type="match status" value="1"/>
</dbReference>
<evidence type="ECO:0000256" key="1">
    <source>
        <dbReference type="ARBA" id="ARBA00006484"/>
    </source>
</evidence>
<keyword evidence="2" id="KW-0560">Oxidoreductase</keyword>
<keyword evidence="4" id="KW-1185">Reference proteome</keyword>
<evidence type="ECO:0000256" key="2">
    <source>
        <dbReference type="ARBA" id="ARBA00023002"/>
    </source>
</evidence>
<dbReference type="STRING" id="4155.A0A022PRG5"/>
<evidence type="ECO:0000313" key="4">
    <source>
        <dbReference type="Proteomes" id="UP000030748"/>
    </source>
</evidence>
<organism evidence="3 4">
    <name type="scientific">Erythranthe guttata</name>
    <name type="common">Yellow monkey flower</name>
    <name type="synonym">Mimulus guttatus</name>
    <dbReference type="NCBI Taxonomy" id="4155"/>
    <lineage>
        <taxon>Eukaryota</taxon>
        <taxon>Viridiplantae</taxon>
        <taxon>Streptophyta</taxon>
        <taxon>Embryophyta</taxon>
        <taxon>Tracheophyta</taxon>
        <taxon>Spermatophyta</taxon>
        <taxon>Magnoliopsida</taxon>
        <taxon>eudicotyledons</taxon>
        <taxon>Gunneridae</taxon>
        <taxon>Pentapetalae</taxon>
        <taxon>asterids</taxon>
        <taxon>lamiids</taxon>
        <taxon>Lamiales</taxon>
        <taxon>Phrymaceae</taxon>
        <taxon>Erythranthe</taxon>
    </lineage>
</organism>
<dbReference type="InterPro" id="IPR002347">
    <property type="entry name" value="SDR_fam"/>
</dbReference>
<evidence type="ECO:0000313" key="3">
    <source>
        <dbReference type="EMBL" id="EYU18089.1"/>
    </source>
</evidence>
<accession>A0A022PRG5</accession>
<dbReference type="eggNOG" id="KOG0725">
    <property type="taxonomic scope" value="Eukaryota"/>
</dbReference>
<reference evidence="3 4" key="1">
    <citation type="journal article" date="2013" name="Proc. Natl. Acad. Sci. U.S.A.">
        <title>Fine-scale variation in meiotic recombination in Mimulus inferred from population shotgun sequencing.</title>
        <authorList>
            <person name="Hellsten U."/>
            <person name="Wright K.M."/>
            <person name="Jenkins J."/>
            <person name="Shu S."/>
            <person name="Yuan Y."/>
            <person name="Wessler S.R."/>
            <person name="Schmutz J."/>
            <person name="Willis J.H."/>
            <person name="Rokhsar D.S."/>
        </authorList>
    </citation>
    <scope>NUCLEOTIDE SEQUENCE [LARGE SCALE GENOMIC DNA]</scope>
    <source>
        <strain evidence="4">cv. DUN x IM62</strain>
    </source>
</reference>
<name>A0A022PRG5_ERYGU</name>
<dbReference type="EMBL" id="KI632337">
    <property type="protein sequence ID" value="EYU18089.1"/>
    <property type="molecule type" value="Genomic_DNA"/>
</dbReference>
<dbReference type="Gene3D" id="3.40.50.720">
    <property type="entry name" value="NAD(P)-binding Rossmann-like Domain"/>
    <property type="match status" value="1"/>
</dbReference>
<sequence length="318" mass="34098">MRVFSSVRNSREYTDWVIRELTKYPNVYIFCSSFFFPFLHTHTSVFMANFVSSIPKRLEGKVAIVTGGASGIGASTAALFHLHGARVVIADIQDDLGRALAHKLGNDAIYTHCDVTDEDQITHLVDSAVAELGHLDIMYSNAGVINGDDFQSILDADKEKIERILRVNLVGGLLVAKHAARVMVPNRKGCILFTASACTEVAGIAPYSYTASKFGIVGLTKGLAVEMGLHGIRVNCVSPFGVLTGSAAHDGKTADMFEKMMGHVGNLKGKILTAEDVAKAALYLASDEAAYVSGVNFVVDGGYSVVNPTLSNVRNAPR</sequence>
<dbReference type="PANTHER" id="PTHR43180:SF37">
    <property type="entry name" value="TROPINONE REDUCTASE-LIKE 2"/>
    <property type="match status" value="1"/>
</dbReference>
<dbReference type="GO" id="GO:0016616">
    <property type="term" value="F:oxidoreductase activity, acting on the CH-OH group of donors, NAD or NADP as acceptor"/>
    <property type="evidence" value="ECO:0007669"/>
    <property type="project" value="UniProtKB-ARBA"/>
</dbReference>
<dbReference type="PRINTS" id="PR00081">
    <property type="entry name" value="GDHRDH"/>
</dbReference>
<proteinExistence type="inferred from homology"/>
<dbReference type="InterPro" id="IPR036291">
    <property type="entry name" value="NAD(P)-bd_dom_sf"/>
</dbReference>
<dbReference type="PANTHER" id="PTHR43180">
    <property type="entry name" value="3-OXOACYL-(ACYL-CARRIER-PROTEIN) REDUCTASE (AFU_ORTHOLOGUE AFUA_6G11210)"/>
    <property type="match status" value="1"/>
</dbReference>
<dbReference type="PRINTS" id="PR00080">
    <property type="entry name" value="SDRFAMILY"/>
</dbReference>
<protein>
    <submittedName>
        <fullName evidence="3">Uncharacterized protein</fullName>
    </submittedName>
</protein>
<dbReference type="Pfam" id="PF13561">
    <property type="entry name" value="adh_short_C2"/>
    <property type="match status" value="1"/>
</dbReference>
<dbReference type="AlphaFoldDB" id="A0A022PRG5"/>
<comment type="similarity">
    <text evidence="1">Belongs to the short-chain dehydrogenases/reductases (SDR) family.</text>
</comment>